<keyword evidence="8" id="KW-0456">Lyase</keyword>
<dbReference type="Pfam" id="PF02666">
    <property type="entry name" value="PS_Dcarbxylase"/>
    <property type="match status" value="1"/>
</dbReference>
<dbReference type="NCBIfam" id="TIGR00163">
    <property type="entry name" value="PS_decarb"/>
    <property type="match status" value="1"/>
</dbReference>
<evidence type="ECO:0000256" key="8">
    <source>
        <dbReference type="ARBA" id="ARBA00023239"/>
    </source>
</evidence>
<gene>
    <name evidence="13" type="ORF">POCTA_138.1.T1430118</name>
</gene>
<proteinExistence type="predicted"/>
<keyword evidence="9" id="KW-1208">Phospholipid metabolism</keyword>
<keyword evidence="12" id="KW-0472">Membrane</keyword>
<evidence type="ECO:0000256" key="5">
    <source>
        <dbReference type="ARBA" id="ARBA00022793"/>
    </source>
</evidence>
<evidence type="ECO:0000256" key="6">
    <source>
        <dbReference type="ARBA" id="ARBA00023098"/>
    </source>
</evidence>
<dbReference type="PANTHER" id="PTHR10067:SF6">
    <property type="entry name" value="PHOSPHATIDYLSERINE DECARBOXYLASE PROENZYME, MITOCHONDRIAL"/>
    <property type="match status" value="1"/>
</dbReference>
<evidence type="ECO:0000256" key="11">
    <source>
        <dbReference type="ARBA" id="ARBA00024326"/>
    </source>
</evidence>
<comment type="pathway">
    <text evidence="2">Lipid metabolism.</text>
</comment>
<organism evidence="13 14">
    <name type="scientific">Paramecium octaurelia</name>
    <dbReference type="NCBI Taxonomy" id="43137"/>
    <lineage>
        <taxon>Eukaryota</taxon>
        <taxon>Sar</taxon>
        <taxon>Alveolata</taxon>
        <taxon>Ciliophora</taxon>
        <taxon>Intramacronucleata</taxon>
        <taxon>Oligohymenophorea</taxon>
        <taxon>Peniculida</taxon>
        <taxon>Parameciidae</taxon>
        <taxon>Paramecium</taxon>
    </lineage>
</organism>
<evidence type="ECO:0000256" key="9">
    <source>
        <dbReference type="ARBA" id="ARBA00023264"/>
    </source>
</evidence>
<dbReference type="OrthoDB" id="4330at2759"/>
<keyword evidence="4" id="KW-0444">Lipid biosynthesis</keyword>
<reference evidence="13" key="1">
    <citation type="submission" date="2021-01" db="EMBL/GenBank/DDBJ databases">
        <authorList>
            <consortium name="Genoscope - CEA"/>
            <person name="William W."/>
        </authorList>
    </citation>
    <scope>NUCLEOTIDE SEQUENCE</scope>
</reference>
<dbReference type="InterPro" id="IPR033177">
    <property type="entry name" value="PSD-B"/>
</dbReference>
<evidence type="ECO:0000256" key="3">
    <source>
        <dbReference type="ARBA" id="ARBA00012243"/>
    </source>
</evidence>
<protein>
    <recommendedName>
        <fullName evidence="3">phosphatidylserine decarboxylase</fullName>
        <ecNumber evidence="3">4.1.1.65</ecNumber>
    </recommendedName>
</protein>
<evidence type="ECO:0000313" key="13">
    <source>
        <dbReference type="EMBL" id="CAD8208194.1"/>
    </source>
</evidence>
<dbReference type="EC" id="4.1.1.65" evidence="3"/>
<dbReference type="InterPro" id="IPR003817">
    <property type="entry name" value="PS_Dcarbxylase"/>
</dbReference>
<keyword evidence="10" id="KW-0670">Pyruvate</keyword>
<dbReference type="EMBL" id="CAJJDP010000144">
    <property type="protein sequence ID" value="CAD8208194.1"/>
    <property type="molecule type" value="Genomic_DNA"/>
</dbReference>
<dbReference type="OMA" id="KDYHHYH"/>
<dbReference type="PANTHER" id="PTHR10067">
    <property type="entry name" value="PHOSPHATIDYLSERINE DECARBOXYLASE"/>
    <property type="match status" value="1"/>
</dbReference>
<keyword evidence="14" id="KW-1185">Reference proteome</keyword>
<dbReference type="GO" id="GO:0004609">
    <property type="term" value="F:phosphatidylserine decarboxylase activity"/>
    <property type="evidence" value="ECO:0007669"/>
    <property type="project" value="UniProtKB-EC"/>
</dbReference>
<comment type="pathway">
    <text evidence="11">Phospholipid metabolism; phosphatidylethanolamine biosynthesis.</text>
</comment>
<comment type="caution">
    <text evidence="13">The sequence shown here is derived from an EMBL/GenBank/DDBJ whole genome shotgun (WGS) entry which is preliminary data.</text>
</comment>
<evidence type="ECO:0000256" key="2">
    <source>
        <dbReference type="ARBA" id="ARBA00005189"/>
    </source>
</evidence>
<dbReference type="GO" id="GO:0005739">
    <property type="term" value="C:mitochondrion"/>
    <property type="evidence" value="ECO:0007669"/>
    <property type="project" value="TreeGrafter"/>
</dbReference>
<name>A0A8S1Y9K0_PAROT</name>
<evidence type="ECO:0000256" key="10">
    <source>
        <dbReference type="ARBA" id="ARBA00023317"/>
    </source>
</evidence>
<dbReference type="GO" id="GO:0006646">
    <property type="term" value="P:phosphatidylethanolamine biosynthetic process"/>
    <property type="evidence" value="ECO:0007669"/>
    <property type="project" value="TreeGrafter"/>
</dbReference>
<evidence type="ECO:0000256" key="4">
    <source>
        <dbReference type="ARBA" id="ARBA00022516"/>
    </source>
</evidence>
<keyword evidence="7" id="KW-0594">Phospholipid biosynthesis</keyword>
<keyword evidence="12" id="KW-0812">Transmembrane</keyword>
<sequence length="331" mass="38215">MKQTHFKNLSLLVLVLYGLNYVVDLLTTQFQNIYYLKLLVLIVIVKKVLELPISRYVSQTTGYVMNLYIPKILRIPIYTIFSEIYKVRRQDMIHPLSYYQTFNKFFTRQIKPRKIEHGMISPADSKILSISKVTKNECLLVKRVTYQIGQFLTGIKGYEMEFKKRQESSNLWSCIFYLAPGDYHRYHCPVDFIAKSRLHIPGKLAPVKESSLKQGLYEGNERVVLEGEWEQGLMYIIFIGATNVGSMKVNFDSDLATNTNTYHKSGYRNYSNLTVNAPYSSCEKGVHIKKGQEIGRFEMGSTVVVIFESTSIEWSAKAQQKVYFGQSVASY</sequence>
<evidence type="ECO:0000313" key="14">
    <source>
        <dbReference type="Proteomes" id="UP000683925"/>
    </source>
</evidence>
<keyword evidence="6" id="KW-0443">Lipid metabolism</keyword>
<keyword evidence="5" id="KW-0210">Decarboxylase</keyword>
<dbReference type="AlphaFoldDB" id="A0A8S1Y9K0"/>
<evidence type="ECO:0000256" key="7">
    <source>
        <dbReference type="ARBA" id="ARBA00023209"/>
    </source>
</evidence>
<evidence type="ECO:0000256" key="1">
    <source>
        <dbReference type="ARBA" id="ARBA00001928"/>
    </source>
</evidence>
<comment type="cofactor">
    <cofactor evidence="1">
        <name>pyruvate</name>
        <dbReference type="ChEBI" id="CHEBI:15361"/>
    </cofactor>
</comment>
<feature type="transmembrane region" description="Helical" evidence="12">
    <location>
        <begin position="9"/>
        <end position="27"/>
    </location>
</feature>
<dbReference type="Proteomes" id="UP000683925">
    <property type="component" value="Unassembled WGS sequence"/>
</dbReference>
<accession>A0A8S1Y9K0</accession>
<keyword evidence="12" id="KW-1133">Transmembrane helix</keyword>
<evidence type="ECO:0000256" key="12">
    <source>
        <dbReference type="SAM" id="Phobius"/>
    </source>
</evidence>